<reference evidence="3" key="2">
    <citation type="journal article" date="2011" name="Proc. Natl. Acad. Sci. U.S.A.">
        <title>Obligate biotrophy features unraveled by the genomic analysis of rust fungi.</title>
        <authorList>
            <person name="Duplessis S."/>
            <person name="Cuomo C.A."/>
            <person name="Lin Y.-C."/>
            <person name="Aerts A."/>
            <person name="Tisserant E."/>
            <person name="Veneault-Fourrey C."/>
            <person name="Joly D.L."/>
            <person name="Hacquard S."/>
            <person name="Amselem J."/>
            <person name="Cantarel B.L."/>
            <person name="Chiu R."/>
            <person name="Coutinho P.M."/>
            <person name="Feau N."/>
            <person name="Field M."/>
            <person name="Frey P."/>
            <person name="Gelhaye E."/>
            <person name="Goldberg J."/>
            <person name="Grabherr M.G."/>
            <person name="Kodira C.D."/>
            <person name="Kohler A."/>
            <person name="Kuees U."/>
            <person name="Lindquist E.A."/>
            <person name="Lucas S.M."/>
            <person name="Mago R."/>
            <person name="Mauceli E."/>
            <person name="Morin E."/>
            <person name="Murat C."/>
            <person name="Pangilinan J.L."/>
            <person name="Park R."/>
            <person name="Pearson M."/>
            <person name="Quesneville H."/>
            <person name="Rouhier N."/>
            <person name="Sakthikumar S."/>
            <person name="Salamov A.A."/>
            <person name="Schmutz J."/>
            <person name="Selles B."/>
            <person name="Shapiro H."/>
            <person name="Tanguay P."/>
            <person name="Tuskan G.A."/>
            <person name="Henrissat B."/>
            <person name="Van de Peer Y."/>
            <person name="Rouze P."/>
            <person name="Ellis J.G."/>
            <person name="Dodds P.N."/>
            <person name="Schein J.E."/>
            <person name="Zhong S."/>
            <person name="Hamelin R.C."/>
            <person name="Grigoriev I.V."/>
            <person name="Szabo L.J."/>
            <person name="Martin F."/>
        </authorList>
    </citation>
    <scope>NUCLEOTIDE SEQUENCE [LARGE SCALE GENOMIC DNA]</scope>
    <source>
        <strain evidence="3">CRL 75-36-700-3 / race SCCL</strain>
    </source>
</reference>
<protein>
    <recommendedName>
        <fullName evidence="4">BED-type domain-containing protein</fullName>
    </recommendedName>
</protein>
<dbReference type="PANTHER" id="PTHR47501">
    <property type="entry name" value="TRANSPOSASE-RELATED"/>
    <property type="match status" value="1"/>
</dbReference>
<evidence type="ECO:0000256" key="1">
    <source>
        <dbReference type="SAM" id="MobiDB-lite"/>
    </source>
</evidence>
<feature type="compositionally biased region" description="Polar residues" evidence="1">
    <location>
        <begin position="130"/>
        <end position="153"/>
    </location>
</feature>
<sequence length="812" mass="90973">MSTNPQSHKSASVSGHPDSEVSDSNAGPGYATNQSNTQLRRSSRASSLVTAPNMVTPASDSRVRLNRPATAQVQKHHPEASSDQEYIQGAAPSKAKAKSKNKRQRRKPPSPADHTSNRVTQPKKRKAGKSASNTVEVISNDETYNYDQDSDSVSILNPKRLGEKSAKGDGFAHPLDYFHPPTWKEGDPHGTKLNFKCRWCDKTYRGQLLSNGNLKTHRDGSTQADKNPKGCLNREQAKKAGIILPLSVAKTRALQDNDQVGSNLKLQFKPTFVNRVLNQIIMMWQIRQALPWTRIEDPYLRAAFLFANPKAVLYGRRWSADESKNLYTVLKSHVFEELNNLDTKFTLIHDVWTTKGNRFAFIGAAVAYVDQNWEYVVWHLGLKMIPWKHRGYLLARPIVTILKKNNLHRSNNNTMASAMYSLLNNAGDSNANNTSPCDPTKMHIRCICHKFALIVNVGLAALLLKTLPPRKTKRSVLGCFPVLGRLDKDDKPTSQPPEGSGMKDVSNADVDVNFGGSESDYGNADNEVNDEEASDDDDPNDKDVAEQIKNNKTTRLLDLTTKLEVVIKQITRSAAQRSNFDRIAHQLGIKVAPLIAGYGIRWNIKFQSYKKAVDARDVIDQVLKEDQEEHGPGDFGDVLFSPWDWKELDNLTRELEVFVELTSQMEGNSATGTHVIPKYLELKETLSQKVSQAHEKDALYPMHNVMLKRVDKYLDEAMKCSTLVIATIMHPCYRMHLFELAFGPDSNEVTQCLSLLNREFQLVKDNQKVTSEKSNDANIAVIDKPPNLALMDASLAYNTISDILKKTKLMLT</sequence>
<dbReference type="RefSeq" id="XP_003331117.2">
    <property type="nucleotide sequence ID" value="XM_003331069.2"/>
</dbReference>
<feature type="compositionally biased region" description="Acidic residues" evidence="1">
    <location>
        <begin position="527"/>
        <end position="540"/>
    </location>
</feature>
<dbReference type="VEuPathDB" id="FungiDB:PGTG_13080"/>
<dbReference type="AlphaFoldDB" id="E3KQX3"/>
<evidence type="ECO:0000313" key="3">
    <source>
        <dbReference type="Proteomes" id="UP000008783"/>
    </source>
</evidence>
<dbReference type="PANTHER" id="PTHR47501:SF5">
    <property type="entry name" value="HAT C-TERMINAL DIMERISATION DOMAIN-CONTAINING PROTEIN"/>
    <property type="match status" value="1"/>
</dbReference>
<feature type="compositionally biased region" description="Polar residues" evidence="1">
    <location>
        <begin position="1"/>
        <end position="13"/>
    </location>
</feature>
<dbReference type="InterPro" id="IPR012337">
    <property type="entry name" value="RNaseH-like_sf"/>
</dbReference>
<evidence type="ECO:0000313" key="2">
    <source>
        <dbReference type="EMBL" id="EFP86698.2"/>
    </source>
</evidence>
<feature type="region of interest" description="Disordered" evidence="1">
    <location>
        <begin position="211"/>
        <end position="230"/>
    </location>
</feature>
<dbReference type="OrthoDB" id="2506001at2759"/>
<dbReference type="Proteomes" id="UP000008783">
    <property type="component" value="Unassembled WGS sequence"/>
</dbReference>
<reference key="1">
    <citation type="submission" date="2007-01" db="EMBL/GenBank/DDBJ databases">
        <title>The Genome Sequence of Puccinia graminis f. sp. tritici Strain CRL 75-36-700-3.</title>
        <authorList>
            <consortium name="The Broad Institute Genome Sequencing Platform"/>
            <person name="Birren B."/>
            <person name="Lander E."/>
            <person name="Galagan J."/>
            <person name="Nusbaum C."/>
            <person name="Devon K."/>
            <person name="Cuomo C."/>
            <person name="Jaffe D."/>
            <person name="Butler J."/>
            <person name="Alvarez P."/>
            <person name="Gnerre S."/>
            <person name="Grabherr M."/>
            <person name="Mauceli E."/>
            <person name="Brockman W."/>
            <person name="Young S."/>
            <person name="LaButti K."/>
            <person name="Sykes S."/>
            <person name="DeCaprio D."/>
            <person name="Crawford M."/>
            <person name="Koehrsen M."/>
            <person name="Engels R."/>
            <person name="Montgomery P."/>
            <person name="Pearson M."/>
            <person name="Howarth C."/>
            <person name="Larson L."/>
            <person name="White J."/>
            <person name="Zeng Q."/>
            <person name="Kodira C."/>
            <person name="Yandava C."/>
            <person name="Alvarado L."/>
            <person name="O'Leary S."/>
            <person name="Szabo L."/>
            <person name="Dean R."/>
            <person name="Schein J."/>
        </authorList>
    </citation>
    <scope>NUCLEOTIDE SEQUENCE</scope>
    <source>
        <strain>CRL 75-36-700-3</strain>
    </source>
</reference>
<dbReference type="InParanoid" id="E3KQX3"/>
<dbReference type="SUPFAM" id="SSF53098">
    <property type="entry name" value="Ribonuclease H-like"/>
    <property type="match status" value="1"/>
</dbReference>
<dbReference type="eggNOG" id="KOG1121">
    <property type="taxonomic scope" value="Eukaryota"/>
</dbReference>
<dbReference type="HOGENOM" id="CLU_009635_2_2_1"/>
<accession>E3KQX3</accession>
<feature type="compositionally biased region" description="Basic residues" evidence="1">
    <location>
        <begin position="95"/>
        <end position="108"/>
    </location>
</feature>
<feature type="compositionally biased region" description="Polar residues" evidence="1">
    <location>
        <begin position="31"/>
        <end position="50"/>
    </location>
</feature>
<dbReference type="GeneID" id="10541121"/>
<feature type="region of interest" description="Disordered" evidence="1">
    <location>
        <begin position="487"/>
        <end position="549"/>
    </location>
</feature>
<name>E3KQX3_PUCGT</name>
<dbReference type="EMBL" id="DS178301">
    <property type="protein sequence ID" value="EFP86698.2"/>
    <property type="molecule type" value="Genomic_DNA"/>
</dbReference>
<keyword evidence="3" id="KW-1185">Reference proteome</keyword>
<dbReference type="KEGG" id="pgr:PGTG_13080"/>
<feature type="region of interest" description="Disordered" evidence="1">
    <location>
        <begin position="1"/>
        <end position="153"/>
    </location>
</feature>
<gene>
    <name evidence="2" type="ORF">PGTG_13080</name>
</gene>
<organism evidence="2 3">
    <name type="scientific">Puccinia graminis f. sp. tritici (strain CRL 75-36-700-3 / race SCCL)</name>
    <name type="common">Black stem rust fungus</name>
    <dbReference type="NCBI Taxonomy" id="418459"/>
    <lineage>
        <taxon>Eukaryota</taxon>
        <taxon>Fungi</taxon>
        <taxon>Dikarya</taxon>
        <taxon>Basidiomycota</taxon>
        <taxon>Pucciniomycotina</taxon>
        <taxon>Pucciniomycetes</taxon>
        <taxon>Pucciniales</taxon>
        <taxon>Pucciniaceae</taxon>
        <taxon>Puccinia</taxon>
    </lineage>
</organism>
<evidence type="ECO:0008006" key="4">
    <source>
        <dbReference type="Google" id="ProtNLM"/>
    </source>
</evidence>
<proteinExistence type="predicted"/>